<organism evidence="3 4">
    <name type="scientific">Leifsonia shinshuensis</name>
    <dbReference type="NCBI Taxonomy" id="150026"/>
    <lineage>
        <taxon>Bacteria</taxon>
        <taxon>Bacillati</taxon>
        <taxon>Actinomycetota</taxon>
        <taxon>Actinomycetes</taxon>
        <taxon>Micrococcales</taxon>
        <taxon>Microbacteriaceae</taxon>
        <taxon>Leifsonia</taxon>
    </lineage>
</organism>
<evidence type="ECO:0000313" key="4">
    <source>
        <dbReference type="Proteomes" id="UP000578352"/>
    </source>
</evidence>
<dbReference type="PROSITE" id="PS00061">
    <property type="entry name" value="ADH_SHORT"/>
    <property type="match status" value="1"/>
</dbReference>
<keyword evidence="2" id="KW-0560">Oxidoreductase</keyword>
<dbReference type="GO" id="GO:0016491">
    <property type="term" value="F:oxidoreductase activity"/>
    <property type="evidence" value="ECO:0007669"/>
    <property type="project" value="UniProtKB-KW"/>
</dbReference>
<name>A0A853CRL1_9MICO</name>
<dbReference type="CDD" id="cd05233">
    <property type="entry name" value="SDR_c"/>
    <property type="match status" value="1"/>
</dbReference>
<dbReference type="Gene3D" id="3.40.50.720">
    <property type="entry name" value="NAD(P)-binding Rossmann-like Domain"/>
    <property type="match status" value="1"/>
</dbReference>
<dbReference type="InterPro" id="IPR050259">
    <property type="entry name" value="SDR"/>
</dbReference>
<reference evidence="3 4" key="1">
    <citation type="submission" date="2020-07" db="EMBL/GenBank/DDBJ databases">
        <title>Sequencing the genomes of 1000 actinobacteria strains.</title>
        <authorList>
            <person name="Klenk H.-P."/>
        </authorList>
    </citation>
    <scope>NUCLEOTIDE SEQUENCE [LARGE SCALE GENOMIC DNA]</scope>
    <source>
        <strain evidence="3 4">DSM 15165</strain>
    </source>
</reference>
<proteinExistence type="inferred from homology"/>
<dbReference type="Proteomes" id="UP000578352">
    <property type="component" value="Unassembled WGS sequence"/>
</dbReference>
<comment type="similarity">
    <text evidence="1">Belongs to the short-chain dehydrogenases/reductases (SDR) family.</text>
</comment>
<dbReference type="EMBL" id="JACCFL010000001">
    <property type="protein sequence ID" value="NYJ23327.1"/>
    <property type="molecule type" value="Genomic_DNA"/>
</dbReference>
<evidence type="ECO:0000313" key="3">
    <source>
        <dbReference type="EMBL" id="NYJ23327.1"/>
    </source>
</evidence>
<dbReference type="InterPro" id="IPR020904">
    <property type="entry name" value="Sc_DH/Rdtase_CS"/>
</dbReference>
<dbReference type="PRINTS" id="PR00081">
    <property type="entry name" value="GDHRDH"/>
</dbReference>
<gene>
    <name evidence="3" type="ORF">HNR13_001614</name>
</gene>
<protein>
    <submittedName>
        <fullName evidence="3">NAD(P)-dependent dehydrogenase (Short-subunit alcohol dehydrogenase family)</fullName>
    </submittedName>
</protein>
<dbReference type="PRINTS" id="PR00080">
    <property type="entry name" value="SDRFAMILY"/>
</dbReference>
<dbReference type="PANTHER" id="PTHR42879">
    <property type="entry name" value="3-OXOACYL-(ACYL-CARRIER-PROTEIN) REDUCTASE"/>
    <property type="match status" value="1"/>
</dbReference>
<dbReference type="GO" id="GO:0032787">
    <property type="term" value="P:monocarboxylic acid metabolic process"/>
    <property type="evidence" value="ECO:0007669"/>
    <property type="project" value="UniProtKB-ARBA"/>
</dbReference>
<dbReference type="InterPro" id="IPR002347">
    <property type="entry name" value="SDR_fam"/>
</dbReference>
<dbReference type="SUPFAM" id="SSF51735">
    <property type="entry name" value="NAD(P)-binding Rossmann-fold domains"/>
    <property type="match status" value="1"/>
</dbReference>
<accession>A0A853CRL1</accession>
<evidence type="ECO:0000256" key="2">
    <source>
        <dbReference type="ARBA" id="ARBA00023002"/>
    </source>
</evidence>
<dbReference type="RefSeq" id="WP_179605262.1">
    <property type="nucleotide sequence ID" value="NZ_BAABEH010000001.1"/>
</dbReference>
<dbReference type="Pfam" id="PF13561">
    <property type="entry name" value="adh_short_C2"/>
    <property type="match status" value="1"/>
</dbReference>
<dbReference type="PANTHER" id="PTHR42879:SF6">
    <property type="entry name" value="NADPH-DEPENDENT REDUCTASE BACG"/>
    <property type="match status" value="1"/>
</dbReference>
<evidence type="ECO:0000256" key="1">
    <source>
        <dbReference type="ARBA" id="ARBA00006484"/>
    </source>
</evidence>
<comment type="caution">
    <text evidence="3">The sequence shown here is derived from an EMBL/GenBank/DDBJ whole genome shotgun (WGS) entry which is preliminary data.</text>
</comment>
<dbReference type="AlphaFoldDB" id="A0A853CRL1"/>
<sequence length="267" mass="26883">MDLRLSDTLAVVTGASRGIGLAAARALLAEGATVVGVARTPTDESRALEDAAGAAGSGSFRFRPADLSSPDAIAQLRDELAALSGGTIGVLVNNVGSAPPRPGGFASITDDDWLRTYELNALAAVRVTRALLDLIPDGGAVVNVVSENAILADPLVMDYSAAKAALLSFTKSLSKELGPRGIRVNSISPGPVATALWLGAGGVAETVSAAGGGTPEEVRHGAEQAMVTGRFTTPEEVGALVAMLASPVLGNLTGSDVVIDGGMRPTM</sequence>
<dbReference type="InterPro" id="IPR036291">
    <property type="entry name" value="NAD(P)-bd_dom_sf"/>
</dbReference>
<dbReference type="FunFam" id="3.40.50.720:FF:000084">
    <property type="entry name" value="Short-chain dehydrogenase reductase"/>
    <property type="match status" value="1"/>
</dbReference>